<name>A0AAV4RIP8_CAEEX</name>
<keyword evidence="1" id="KW-0472">Membrane</keyword>
<sequence length="114" mass="13462">MMKVAVKREEEFRPEINGRKIILAGKVEACSARQKGLLCFRSKLLKVFEQLRFSCHYSSLKDRYYVPKSRLDYEKILGKEVLIVKLRNLDVVIAIIAFFGMIEFLMYFHQFMCS</sequence>
<keyword evidence="1" id="KW-0812">Transmembrane</keyword>
<feature type="transmembrane region" description="Helical" evidence="1">
    <location>
        <begin position="89"/>
        <end position="108"/>
    </location>
</feature>
<evidence type="ECO:0000313" key="3">
    <source>
        <dbReference type="Proteomes" id="UP001054945"/>
    </source>
</evidence>
<dbReference type="Proteomes" id="UP001054945">
    <property type="component" value="Unassembled WGS sequence"/>
</dbReference>
<evidence type="ECO:0000256" key="1">
    <source>
        <dbReference type="SAM" id="Phobius"/>
    </source>
</evidence>
<protein>
    <submittedName>
        <fullName evidence="2">Uncharacterized protein</fullName>
    </submittedName>
</protein>
<accession>A0AAV4RIP8</accession>
<keyword evidence="3" id="KW-1185">Reference proteome</keyword>
<organism evidence="2 3">
    <name type="scientific">Caerostris extrusa</name>
    <name type="common">Bark spider</name>
    <name type="synonym">Caerostris bankana</name>
    <dbReference type="NCBI Taxonomy" id="172846"/>
    <lineage>
        <taxon>Eukaryota</taxon>
        <taxon>Metazoa</taxon>
        <taxon>Ecdysozoa</taxon>
        <taxon>Arthropoda</taxon>
        <taxon>Chelicerata</taxon>
        <taxon>Arachnida</taxon>
        <taxon>Araneae</taxon>
        <taxon>Araneomorphae</taxon>
        <taxon>Entelegynae</taxon>
        <taxon>Araneoidea</taxon>
        <taxon>Araneidae</taxon>
        <taxon>Caerostris</taxon>
    </lineage>
</organism>
<dbReference type="EMBL" id="BPLR01007819">
    <property type="protein sequence ID" value="GIY19992.1"/>
    <property type="molecule type" value="Genomic_DNA"/>
</dbReference>
<proteinExistence type="predicted"/>
<comment type="caution">
    <text evidence="2">The sequence shown here is derived from an EMBL/GenBank/DDBJ whole genome shotgun (WGS) entry which is preliminary data.</text>
</comment>
<keyword evidence="1" id="KW-1133">Transmembrane helix</keyword>
<reference evidence="2 3" key="1">
    <citation type="submission" date="2021-06" db="EMBL/GenBank/DDBJ databases">
        <title>Caerostris extrusa draft genome.</title>
        <authorList>
            <person name="Kono N."/>
            <person name="Arakawa K."/>
        </authorList>
    </citation>
    <scope>NUCLEOTIDE SEQUENCE [LARGE SCALE GENOMIC DNA]</scope>
</reference>
<dbReference type="AlphaFoldDB" id="A0AAV4RIP8"/>
<evidence type="ECO:0000313" key="2">
    <source>
        <dbReference type="EMBL" id="GIY19992.1"/>
    </source>
</evidence>
<gene>
    <name evidence="2" type="ORF">CEXT_388851</name>
</gene>